<proteinExistence type="predicted"/>
<dbReference type="EMBL" id="CP019438">
    <property type="protein sequence ID" value="AQS50086.1"/>
    <property type="molecule type" value="Genomic_DNA"/>
</dbReference>
<keyword evidence="2 5" id="KW-0812">Transmembrane</keyword>
<dbReference type="InterPro" id="IPR010652">
    <property type="entry name" value="DUF1232"/>
</dbReference>
<feature type="domain" description="DUF1232" evidence="6">
    <location>
        <begin position="32"/>
        <end position="68"/>
    </location>
</feature>
<dbReference type="Pfam" id="PF06803">
    <property type="entry name" value="DUF1232"/>
    <property type="match status" value="1"/>
</dbReference>
<dbReference type="RefSeq" id="WP_075777351.1">
    <property type="nucleotide sequence ID" value="NZ_CP019438.1"/>
</dbReference>
<protein>
    <recommendedName>
        <fullName evidence="6">DUF1232 domain-containing protein</fullName>
    </recommendedName>
</protein>
<keyword evidence="8" id="KW-1185">Reference proteome</keyword>
<gene>
    <name evidence="7" type="ORF">BMG03_19390</name>
</gene>
<evidence type="ECO:0000256" key="5">
    <source>
        <dbReference type="SAM" id="Phobius"/>
    </source>
</evidence>
<evidence type="ECO:0000256" key="1">
    <source>
        <dbReference type="ARBA" id="ARBA00004127"/>
    </source>
</evidence>
<organism evidence="7 8">
    <name type="scientific">Thioclava nitratireducens</name>
    <dbReference type="NCBI Taxonomy" id="1915078"/>
    <lineage>
        <taxon>Bacteria</taxon>
        <taxon>Pseudomonadati</taxon>
        <taxon>Pseudomonadota</taxon>
        <taxon>Alphaproteobacteria</taxon>
        <taxon>Rhodobacterales</taxon>
        <taxon>Paracoccaceae</taxon>
        <taxon>Thioclava</taxon>
    </lineage>
</organism>
<geneLocation type="plasmid" evidence="7 8">
    <name>unnamed1</name>
</geneLocation>
<sequence>MQSRVRQWAQTVKRDTVCLYLAARDPRTPWYAKALAASVVAYALSPIDLIPDFIPIIGFFDDILLVPLGLWIAMRMVPDDVIEDCRVQATQLTERPTSKTAALVILAIWMGAAAAIGWVIYEAIAS</sequence>
<evidence type="ECO:0000256" key="3">
    <source>
        <dbReference type="ARBA" id="ARBA00022989"/>
    </source>
</evidence>
<dbReference type="Proteomes" id="UP000185622">
    <property type="component" value="Plasmid unnamed1"/>
</dbReference>
<evidence type="ECO:0000256" key="4">
    <source>
        <dbReference type="ARBA" id="ARBA00023136"/>
    </source>
</evidence>
<reference evidence="7 8" key="1">
    <citation type="submission" date="2017-01" db="EMBL/GenBank/DDBJ databases">
        <title>The complete genome sequence of a sulfur-oxidizing marine bacterium Thioclava sp. 25B10_4T.</title>
        <authorList>
            <person name="Liu Y."/>
            <person name="Lai Q."/>
            <person name="Shao Z."/>
        </authorList>
    </citation>
    <scope>NUCLEOTIDE SEQUENCE [LARGE SCALE GENOMIC DNA]</scope>
    <source>
        <strain evidence="7 8">25B10_4</strain>
        <plasmid evidence="7 8">unnamed1</plasmid>
    </source>
</reference>
<evidence type="ECO:0000259" key="6">
    <source>
        <dbReference type="Pfam" id="PF06803"/>
    </source>
</evidence>
<feature type="transmembrane region" description="Helical" evidence="5">
    <location>
        <begin position="101"/>
        <end position="121"/>
    </location>
</feature>
<accession>A0ABN4XKK3</accession>
<keyword evidence="3 5" id="KW-1133">Transmembrane helix</keyword>
<evidence type="ECO:0000313" key="7">
    <source>
        <dbReference type="EMBL" id="AQS50086.1"/>
    </source>
</evidence>
<evidence type="ECO:0000313" key="8">
    <source>
        <dbReference type="Proteomes" id="UP000185622"/>
    </source>
</evidence>
<name>A0ABN4XKK3_9RHOB</name>
<comment type="subcellular location">
    <subcellularLocation>
        <location evidence="1">Endomembrane system</location>
        <topology evidence="1">Multi-pass membrane protein</topology>
    </subcellularLocation>
</comment>
<keyword evidence="7" id="KW-0614">Plasmid</keyword>
<keyword evidence="4 5" id="KW-0472">Membrane</keyword>
<evidence type="ECO:0000256" key="2">
    <source>
        <dbReference type="ARBA" id="ARBA00022692"/>
    </source>
</evidence>